<feature type="region of interest" description="Disordered" evidence="1">
    <location>
        <begin position="28"/>
        <end position="83"/>
    </location>
</feature>
<gene>
    <name evidence="2" type="ORF">J2W61_005233</name>
</gene>
<feature type="compositionally biased region" description="Acidic residues" evidence="1">
    <location>
        <begin position="58"/>
        <end position="70"/>
    </location>
</feature>
<dbReference type="RefSeq" id="WP_129565571.1">
    <property type="nucleotide sequence ID" value="NZ_JAGIPM010000010.1"/>
</dbReference>
<dbReference type="AlphaFoldDB" id="A0AAW8M1P5"/>
<reference evidence="2" key="1">
    <citation type="submission" date="2023-07" db="EMBL/GenBank/DDBJ databases">
        <title>Sorghum-associated microbial communities from plants grown in Nebraska, USA.</title>
        <authorList>
            <person name="Schachtman D."/>
        </authorList>
    </citation>
    <scope>NUCLEOTIDE SEQUENCE</scope>
    <source>
        <strain evidence="2">1457</strain>
    </source>
</reference>
<dbReference type="EMBL" id="JAVDSW010000009">
    <property type="protein sequence ID" value="MDR6705358.1"/>
    <property type="molecule type" value="Genomic_DNA"/>
</dbReference>
<accession>A0AAW8M1P5</accession>
<name>A0AAW8M1P5_AGRTU</name>
<dbReference type="Proteomes" id="UP001265315">
    <property type="component" value="Unassembled WGS sequence"/>
</dbReference>
<comment type="caution">
    <text evidence="2">The sequence shown here is derived from an EMBL/GenBank/DDBJ whole genome shotgun (WGS) entry which is preliminary data.</text>
</comment>
<evidence type="ECO:0000313" key="2">
    <source>
        <dbReference type="EMBL" id="MDR6705358.1"/>
    </source>
</evidence>
<feature type="region of interest" description="Disordered" evidence="1">
    <location>
        <begin position="191"/>
        <end position="214"/>
    </location>
</feature>
<evidence type="ECO:0000256" key="1">
    <source>
        <dbReference type="SAM" id="MobiDB-lite"/>
    </source>
</evidence>
<feature type="compositionally biased region" description="Low complexity" evidence="1">
    <location>
        <begin position="28"/>
        <end position="44"/>
    </location>
</feature>
<protein>
    <submittedName>
        <fullName evidence="2">Uncharacterized protein</fullName>
    </submittedName>
</protein>
<proteinExistence type="predicted"/>
<sequence>MPTRIFLDTYCDSPTNCAMSGTATKTATKGATKHSAPAASPHSSIKPVIQATAPTREDDSDDESCDEEVTEEKPFSDLSQAERDEIHKKRADELTTDPIYQIRFAPYRALAENNGAVKISEAPDCHFYQFEGEKDEEFFVWAFVRFGLPVKREEVEKSDRRAKRRALREEAKKAGIYKDILQELRKETSVRPAKGAARKKATSPAAWRRNNHGVANGTWQSNNYGAPVRPWLFNNYDAPTGGRRYGHF</sequence>
<feature type="compositionally biased region" description="Basic and acidic residues" evidence="1">
    <location>
        <begin position="71"/>
        <end position="83"/>
    </location>
</feature>
<organism evidence="2 3">
    <name type="scientific">Agrobacterium tumefaciens</name>
    <dbReference type="NCBI Taxonomy" id="358"/>
    <lineage>
        <taxon>Bacteria</taxon>
        <taxon>Pseudomonadati</taxon>
        <taxon>Pseudomonadota</taxon>
        <taxon>Alphaproteobacteria</taxon>
        <taxon>Hyphomicrobiales</taxon>
        <taxon>Rhizobiaceae</taxon>
        <taxon>Rhizobium/Agrobacterium group</taxon>
        <taxon>Agrobacterium</taxon>
        <taxon>Agrobacterium tumefaciens complex</taxon>
    </lineage>
</organism>
<evidence type="ECO:0000313" key="3">
    <source>
        <dbReference type="Proteomes" id="UP001265315"/>
    </source>
</evidence>